<dbReference type="EMBL" id="JBHSFH010000013">
    <property type="protein sequence ID" value="MFC4496966.1"/>
    <property type="molecule type" value="Genomic_DNA"/>
</dbReference>
<evidence type="ECO:0000256" key="12">
    <source>
        <dbReference type="SAM" id="MobiDB-lite"/>
    </source>
</evidence>
<comment type="catalytic activity">
    <reaction evidence="11">
        <text>oxaloacetate + H(+) = pyruvate + CO2</text>
        <dbReference type="Rhea" id="RHEA:15641"/>
        <dbReference type="ChEBI" id="CHEBI:15361"/>
        <dbReference type="ChEBI" id="CHEBI:15378"/>
        <dbReference type="ChEBI" id="CHEBI:16452"/>
        <dbReference type="ChEBI" id="CHEBI:16526"/>
        <dbReference type="EC" id="4.1.1.112"/>
    </reaction>
</comment>
<dbReference type="Pfam" id="PF03737">
    <property type="entry name" value="RraA-like"/>
    <property type="match status" value="1"/>
</dbReference>
<dbReference type="PANTHER" id="PTHR33254">
    <property type="entry name" value="4-HYDROXY-4-METHYL-2-OXOGLUTARATE ALDOLASE 3-RELATED"/>
    <property type="match status" value="1"/>
</dbReference>
<evidence type="ECO:0000256" key="4">
    <source>
        <dbReference type="ARBA" id="ARBA00011233"/>
    </source>
</evidence>
<dbReference type="InterPro" id="IPR036704">
    <property type="entry name" value="RraA/RraA-like_sf"/>
</dbReference>
<comment type="function">
    <text evidence="8">Catalyzes the aldol cleavage of 4-hydroxy-4-methyl-2-oxoglutarate (HMG) into 2 molecules of pyruvate. Also contains a secondary oxaloacetate (OAA) decarboxylase activity due to the common pyruvate enolate transition state formed following C-C bond cleavage in the retro-aldol and decarboxylation reactions.</text>
</comment>
<dbReference type="EC" id="4.1.3.17" evidence="5"/>
<feature type="region of interest" description="Disordered" evidence="12">
    <location>
        <begin position="210"/>
        <end position="233"/>
    </location>
</feature>
<dbReference type="PANTHER" id="PTHR33254:SF16">
    <property type="entry name" value="BLR3842 PROTEIN"/>
    <property type="match status" value="1"/>
</dbReference>
<gene>
    <name evidence="13" type="ORF">ACFPA8_22810</name>
</gene>
<comment type="subunit">
    <text evidence="4">Homotrimer.</text>
</comment>
<reference evidence="14" key="1">
    <citation type="journal article" date="2019" name="Int. J. Syst. Evol. Microbiol.">
        <title>The Global Catalogue of Microorganisms (GCM) 10K type strain sequencing project: providing services to taxonomists for standard genome sequencing and annotation.</title>
        <authorList>
            <consortium name="The Broad Institute Genomics Platform"/>
            <consortium name="The Broad Institute Genome Sequencing Center for Infectious Disease"/>
            <person name="Wu L."/>
            <person name="Ma J."/>
        </authorList>
    </citation>
    <scope>NUCLEOTIDE SEQUENCE [LARGE SCALE GENOMIC DNA]</scope>
    <source>
        <strain evidence="14">CGMCC 4.7357</strain>
    </source>
</reference>
<dbReference type="Proteomes" id="UP001595997">
    <property type="component" value="Unassembled WGS sequence"/>
</dbReference>
<sequence length="233" mass="24387">MSAASTAAPPTDAALAELADAGVATVYEAYGRRGLLDTDWTPLTPGRRTAGPARIAFCGQGDNRAVHEVMPYLRPGEVLVLTMPDPEPVALFGDLLATQAAACGAAAVLVNAAVRDSADLARLDFGTWTRWRRARGATKSERGSVNVPVEIGGTRVEPGDVIVLDDDGVTAVAAADVAETVRAVRGRVAKEDGLRRRWAAGEFSYDAYGMREADERETAQPEVSPGATPGAPS</sequence>
<evidence type="ECO:0000256" key="2">
    <source>
        <dbReference type="ARBA" id="ARBA00001968"/>
    </source>
</evidence>
<comment type="caution">
    <text evidence="13">The sequence shown here is derived from an EMBL/GenBank/DDBJ whole genome shotgun (WGS) entry which is preliminary data.</text>
</comment>
<evidence type="ECO:0000256" key="10">
    <source>
        <dbReference type="ARBA" id="ARBA00032305"/>
    </source>
</evidence>
<evidence type="ECO:0000256" key="5">
    <source>
        <dbReference type="ARBA" id="ARBA00012213"/>
    </source>
</evidence>
<comment type="catalytic activity">
    <reaction evidence="1">
        <text>4-hydroxy-4-methyl-2-oxoglutarate = 2 pyruvate</text>
        <dbReference type="Rhea" id="RHEA:22748"/>
        <dbReference type="ChEBI" id="CHEBI:15361"/>
        <dbReference type="ChEBI" id="CHEBI:58276"/>
        <dbReference type="EC" id="4.1.3.17"/>
    </reaction>
</comment>
<accession>A0ABV9ADD7</accession>
<feature type="compositionally biased region" description="Basic and acidic residues" evidence="12">
    <location>
        <begin position="210"/>
        <end position="219"/>
    </location>
</feature>
<evidence type="ECO:0000256" key="8">
    <source>
        <dbReference type="ARBA" id="ARBA00025046"/>
    </source>
</evidence>
<dbReference type="EC" id="4.1.1.112" evidence="6"/>
<dbReference type="InterPro" id="IPR005493">
    <property type="entry name" value="RraA/RraA-like"/>
</dbReference>
<dbReference type="Gene3D" id="3.50.30.40">
    <property type="entry name" value="Ribonuclease E inhibitor RraA/RraA-like"/>
    <property type="match status" value="1"/>
</dbReference>
<keyword evidence="14" id="KW-1185">Reference proteome</keyword>
<evidence type="ECO:0000313" key="13">
    <source>
        <dbReference type="EMBL" id="MFC4496966.1"/>
    </source>
</evidence>
<dbReference type="CDD" id="cd16841">
    <property type="entry name" value="RraA_family"/>
    <property type="match status" value="1"/>
</dbReference>
<evidence type="ECO:0000256" key="1">
    <source>
        <dbReference type="ARBA" id="ARBA00001342"/>
    </source>
</evidence>
<evidence type="ECO:0000256" key="9">
    <source>
        <dbReference type="ARBA" id="ARBA00030169"/>
    </source>
</evidence>
<name>A0ABV9ADD7_9ACTN</name>
<evidence type="ECO:0000313" key="14">
    <source>
        <dbReference type="Proteomes" id="UP001595997"/>
    </source>
</evidence>
<evidence type="ECO:0000256" key="3">
    <source>
        <dbReference type="ARBA" id="ARBA00008621"/>
    </source>
</evidence>
<evidence type="ECO:0000256" key="11">
    <source>
        <dbReference type="ARBA" id="ARBA00047973"/>
    </source>
</evidence>
<organism evidence="13 14">
    <name type="scientific">Streptomyces ovatisporus</name>
    <dbReference type="NCBI Taxonomy" id="1128682"/>
    <lineage>
        <taxon>Bacteria</taxon>
        <taxon>Bacillati</taxon>
        <taxon>Actinomycetota</taxon>
        <taxon>Actinomycetes</taxon>
        <taxon>Kitasatosporales</taxon>
        <taxon>Streptomycetaceae</taxon>
        <taxon>Streptomyces</taxon>
    </lineage>
</organism>
<protein>
    <recommendedName>
        <fullName evidence="7">Putative 4-hydroxy-4-methyl-2-oxoglutarate aldolase</fullName>
        <ecNumber evidence="6">4.1.1.112</ecNumber>
        <ecNumber evidence="5">4.1.3.17</ecNumber>
    </recommendedName>
    <alternativeName>
        <fullName evidence="10">Oxaloacetate decarboxylase</fullName>
    </alternativeName>
    <alternativeName>
        <fullName evidence="9">RraA-like protein</fullName>
    </alternativeName>
</protein>
<comment type="similarity">
    <text evidence="3">Belongs to the class II aldolase/RraA-like family.</text>
</comment>
<proteinExistence type="inferred from homology"/>
<dbReference type="SUPFAM" id="SSF89562">
    <property type="entry name" value="RraA-like"/>
    <property type="match status" value="1"/>
</dbReference>
<dbReference type="RefSeq" id="WP_386451306.1">
    <property type="nucleotide sequence ID" value="NZ_JBHSFH010000013.1"/>
</dbReference>
<evidence type="ECO:0000256" key="7">
    <source>
        <dbReference type="ARBA" id="ARBA00016549"/>
    </source>
</evidence>
<evidence type="ECO:0000256" key="6">
    <source>
        <dbReference type="ARBA" id="ARBA00012947"/>
    </source>
</evidence>
<comment type="cofactor">
    <cofactor evidence="2">
        <name>a divalent metal cation</name>
        <dbReference type="ChEBI" id="CHEBI:60240"/>
    </cofactor>
</comment>